<dbReference type="Gene3D" id="3.40.50.300">
    <property type="entry name" value="P-loop containing nucleotide triphosphate hydrolases"/>
    <property type="match status" value="1"/>
</dbReference>
<protein>
    <submittedName>
        <fullName evidence="1">Uncharacterized protein</fullName>
    </submittedName>
</protein>
<accession>A0A7Z2VMH6</accession>
<dbReference type="KEGG" id="cheb:HH215_24275"/>
<dbReference type="RefSeq" id="WP_169282235.1">
    <property type="nucleotide sequence ID" value="NZ_CP051680.1"/>
</dbReference>
<organism evidence="1 2">
    <name type="scientific">Cohnella herbarum</name>
    <dbReference type="NCBI Taxonomy" id="2728023"/>
    <lineage>
        <taxon>Bacteria</taxon>
        <taxon>Bacillati</taxon>
        <taxon>Bacillota</taxon>
        <taxon>Bacilli</taxon>
        <taxon>Bacillales</taxon>
        <taxon>Paenibacillaceae</taxon>
        <taxon>Cohnella</taxon>
    </lineage>
</organism>
<proteinExistence type="predicted"/>
<dbReference type="EMBL" id="CP051680">
    <property type="protein sequence ID" value="QJD85983.1"/>
    <property type="molecule type" value="Genomic_DNA"/>
</dbReference>
<sequence>MSAEDILNEAEQEEAALIAQAGSERFVANKGLYLQVNFTSKGVDLSPITNFVFDNTRFVSGDRGLLADVRVNGKLVKSSAFFDKTSLTTVDAFRKKLPTEADLLVDQKQFAKFVKFLKAPARSQPHVNMIDQTGLYKDTKTGEYYFLIYDTQEKLQRIVKTHSKITSTIYCEGIYASKTKSYVRLDSDEEKFKNTARTLLNEVPEILANNKSTITLAWSFASLLSQLYYENKLYFPILFKYGEPGGGKSTLAKIIAAMLGYKSVSDAIAFISTAQPLQMALAATNAFVVVSEEFVLVKNKEARPIAILKAVYNRDKIERGETNKQNSVSQLSAPLILQGNIYIDNEAVADRCLPVHVRKADRAMKQADVAKLLRADFSHFLYPYLLYLIERQDKWHEWFARAEEIVGRTDGDQRAYSAASAVVFGILMMNDLAEYVGANQISPETITKIIEIIMEQRSLANPEEPYIRFLKFVQNKHTDENVSKEKQTLVDGKQFWLSKTYWVEKFLEDVKSKGQEAGQNDLLANLAEQPFVQGGKEGVTKYMYQKTIRAIGIDIEALAKQVPEIRAELWNDIRLTNSRLEAEHATKDLKGSMEHDAGREVGKKEVLDKLEQLQVWLNEEQLQAFQKHGFFND</sequence>
<keyword evidence="2" id="KW-1185">Reference proteome</keyword>
<reference evidence="1 2" key="1">
    <citation type="submission" date="2020-04" db="EMBL/GenBank/DDBJ databases">
        <title>Genome sequencing of novel species.</title>
        <authorList>
            <person name="Heo J."/>
            <person name="Kim S.-J."/>
            <person name="Kim J.-S."/>
            <person name="Hong S.-B."/>
            <person name="Kwon S.-W."/>
        </authorList>
    </citation>
    <scope>NUCLEOTIDE SEQUENCE [LARGE SCALE GENOMIC DNA]</scope>
    <source>
        <strain evidence="1 2">MFER-1</strain>
    </source>
</reference>
<dbReference type="InterPro" id="IPR027417">
    <property type="entry name" value="P-loop_NTPase"/>
</dbReference>
<name>A0A7Z2VMH6_9BACL</name>
<dbReference type="AlphaFoldDB" id="A0A7Z2VMH6"/>
<evidence type="ECO:0000313" key="1">
    <source>
        <dbReference type="EMBL" id="QJD85983.1"/>
    </source>
</evidence>
<gene>
    <name evidence="1" type="ORF">HH215_24275</name>
</gene>
<evidence type="ECO:0000313" key="2">
    <source>
        <dbReference type="Proteomes" id="UP000502248"/>
    </source>
</evidence>
<dbReference type="Proteomes" id="UP000502248">
    <property type="component" value="Chromosome"/>
</dbReference>